<dbReference type="AlphaFoldDB" id="A0A498Q8F1"/>
<evidence type="ECO:0000313" key="3">
    <source>
        <dbReference type="Proteomes" id="UP000273307"/>
    </source>
</evidence>
<feature type="compositionally biased region" description="Polar residues" evidence="1">
    <location>
        <begin position="41"/>
        <end position="60"/>
    </location>
</feature>
<dbReference type="RefSeq" id="WP_168990834.1">
    <property type="nucleotide sequence ID" value="NZ_UPHP01000102.1"/>
</dbReference>
<protein>
    <submittedName>
        <fullName evidence="2">Uncharacterized protein</fullName>
    </submittedName>
</protein>
<organism evidence="2 3">
    <name type="scientific">Mycobacterium attenuatum</name>
    <dbReference type="NCBI Taxonomy" id="2341086"/>
    <lineage>
        <taxon>Bacteria</taxon>
        <taxon>Bacillati</taxon>
        <taxon>Actinomycetota</taxon>
        <taxon>Actinomycetes</taxon>
        <taxon>Mycobacteriales</taxon>
        <taxon>Mycobacteriaceae</taxon>
        <taxon>Mycobacterium</taxon>
    </lineage>
</organism>
<evidence type="ECO:0000256" key="1">
    <source>
        <dbReference type="SAM" id="MobiDB-lite"/>
    </source>
</evidence>
<dbReference type="EMBL" id="UPHP01000102">
    <property type="protein sequence ID" value="VBA40852.1"/>
    <property type="molecule type" value="Genomic_DNA"/>
</dbReference>
<sequence>MAVRSFWHGRFAARSFDTTYVGGDEKLRIDVLGHDDALTDPPNSRATDSGKCVSQLTKSA</sequence>
<name>A0A498Q8F1_9MYCO</name>
<evidence type="ECO:0000313" key="2">
    <source>
        <dbReference type="EMBL" id="VBA40852.1"/>
    </source>
</evidence>
<dbReference type="Proteomes" id="UP000273307">
    <property type="component" value="Unassembled WGS sequence"/>
</dbReference>
<proteinExistence type="predicted"/>
<reference evidence="2 3" key="1">
    <citation type="submission" date="2018-09" db="EMBL/GenBank/DDBJ databases">
        <authorList>
            <person name="Tagini F."/>
        </authorList>
    </citation>
    <scope>NUCLEOTIDE SEQUENCE [LARGE SCALE GENOMIC DNA]</scope>
    <source>
        <strain evidence="2 3">MK136</strain>
    </source>
</reference>
<feature type="region of interest" description="Disordered" evidence="1">
    <location>
        <begin position="38"/>
        <end position="60"/>
    </location>
</feature>
<gene>
    <name evidence="2" type="ORF">LAUMK136_03724</name>
</gene>
<keyword evidence="3" id="KW-1185">Reference proteome</keyword>
<accession>A0A498Q8F1</accession>